<name>A0A9N9ETK0_9GLOM</name>
<feature type="non-terminal residue" evidence="1">
    <location>
        <position position="138"/>
    </location>
</feature>
<evidence type="ECO:0000313" key="1">
    <source>
        <dbReference type="EMBL" id="CAG8693510.1"/>
    </source>
</evidence>
<accession>A0A9N9ETK0</accession>
<organism evidence="1 2">
    <name type="scientific">Ambispora gerdemannii</name>
    <dbReference type="NCBI Taxonomy" id="144530"/>
    <lineage>
        <taxon>Eukaryota</taxon>
        <taxon>Fungi</taxon>
        <taxon>Fungi incertae sedis</taxon>
        <taxon>Mucoromycota</taxon>
        <taxon>Glomeromycotina</taxon>
        <taxon>Glomeromycetes</taxon>
        <taxon>Archaeosporales</taxon>
        <taxon>Ambisporaceae</taxon>
        <taxon>Ambispora</taxon>
    </lineage>
</organism>
<proteinExistence type="predicted"/>
<reference evidence="1" key="1">
    <citation type="submission" date="2021-06" db="EMBL/GenBank/DDBJ databases">
        <authorList>
            <person name="Kallberg Y."/>
            <person name="Tangrot J."/>
            <person name="Rosling A."/>
        </authorList>
    </citation>
    <scope>NUCLEOTIDE SEQUENCE</scope>
    <source>
        <strain evidence="1">MT106</strain>
    </source>
</reference>
<dbReference type="OrthoDB" id="2411352at2759"/>
<dbReference type="Proteomes" id="UP000789831">
    <property type="component" value="Unassembled WGS sequence"/>
</dbReference>
<dbReference type="AlphaFoldDB" id="A0A9N9ETK0"/>
<gene>
    <name evidence="1" type="ORF">AGERDE_LOCUS13195</name>
</gene>
<protein>
    <submittedName>
        <fullName evidence="1">7943_t:CDS:1</fullName>
    </submittedName>
</protein>
<feature type="non-terminal residue" evidence="1">
    <location>
        <position position="1"/>
    </location>
</feature>
<keyword evidence="2" id="KW-1185">Reference proteome</keyword>
<evidence type="ECO:0000313" key="2">
    <source>
        <dbReference type="Proteomes" id="UP000789831"/>
    </source>
</evidence>
<sequence>PLDLHVVRELSKTRKSKFYYLLLKMTVANGWSFRWVENPDSLAPFKFLNQKITLPTHKQLGGKILDETITEFMSEIEKTAQKDKVGVTITLDAQDTSTNRSRASDIILKVEELFNDLESRRIKAIALVTDSAAAYAAA</sequence>
<comment type="caution">
    <text evidence="1">The sequence shown here is derived from an EMBL/GenBank/DDBJ whole genome shotgun (WGS) entry which is preliminary data.</text>
</comment>
<dbReference type="EMBL" id="CAJVPL010015479">
    <property type="protein sequence ID" value="CAG8693510.1"/>
    <property type="molecule type" value="Genomic_DNA"/>
</dbReference>